<keyword evidence="6 8" id="KW-0675">Receptor</keyword>
<feature type="transmembrane region" description="Helical" evidence="8">
    <location>
        <begin position="367"/>
        <end position="387"/>
    </location>
</feature>
<dbReference type="Pfam" id="PF08395">
    <property type="entry name" value="7tm_7"/>
    <property type="match status" value="1"/>
</dbReference>
<feature type="transmembrane region" description="Helical" evidence="8">
    <location>
        <begin position="49"/>
        <end position="72"/>
    </location>
</feature>
<feature type="transmembrane region" description="Helical" evidence="8">
    <location>
        <begin position="249"/>
        <end position="271"/>
    </location>
</feature>
<evidence type="ECO:0000256" key="6">
    <source>
        <dbReference type="ARBA" id="ARBA00023170"/>
    </source>
</evidence>
<dbReference type="EMBL" id="KQ982450">
    <property type="protein sequence ID" value="KYQ56193.1"/>
    <property type="molecule type" value="Genomic_DNA"/>
</dbReference>
<dbReference type="STRING" id="64791.A0A151X745"/>
<dbReference type="GO" id="GO:0030424">
    <property type="term" value="C:axon"/>
    <property type="evidence" value="ECO:0007669"/>
    <property type="project" value="TreeGrafter"/>
</dbReference>
<dbReference type="PANTHER" id="PTHR21143">
    <property type="entry name" value="INVERTEBRATE GUSTATORY RECEPTOR"/>
    <property type="match status" value="1"/>
</dbReference>
<evidence type="ECO:0000313" key="10">
    <source>
        <dbReference type="Proteomes" id="UP000075809"/>
    </source>
</evidence>
<comment type="subcellular location">
    <subcellularLocation>
        <location evidence="1 8">Cell membrane</location>
        <topology evidence="1 8">Multi-pass membrane protein</topology>
    </subcellularLocation>
</comment>
<keyword evidence="3 8" id="KW-0812">Transmembrane</keyword>
<dbReference type="GO" id="GO:0007635">
    <property type="term" value="P:chemosensory behavior"/>
    <property type="evidence" value="ECO:0007669"/>
    <property type="project" value="TreeGrafter"/>
</dbReference>
<reference evidence="9 10" key="1">
    <citation type="submission" date="2015-09" db="EMBL/GenBank/DDBJ databases">
        <title>Trachymyrmex zeteki WGS genome.</title>
        <authorList>
            <person name="Nygaard S."/>
            <person name="Hu H."/>
            <person name="Boomsma J."/>
            <person name="Zhang G."/>
        </authorList>
    </citation>
    <scope>NUCLEOTIDE SEQUENCE [LARGE SCALE GENOMIC DNA]</scope>
    <source>
        <strain evidence="9">Tzet28-1</strain>
        <tissue evidence="9">Whole body</tissue>
    </source>
</reference>
<dbReference type="PANTHER" id="PTHR21143:SF133">
    <property type="entry name" value="GUSTATORY AND PHEROMONE RECEPTOR 32A-RELATED"/>
    <property type="match status" value="1"/>
</dbReference>
<evidence type="ECO:0000256" key="7">
    <source>
        <dbReference type="ARBA" id="ARBA00023224"/>
    </source>
</evidence>
<organism evidence="9 10">
    <name type="scientific">Mycetomoellerius zeteki</name>
    <dbReference type="NCBI Taxonomy" id="64791"/>
    <lineage>
        <taxon>Eukaryota</taxon>
        <taxon>Metazoa</taxon>
        <taxon>Ecdysozoa</taxon>
        <taxon>Arthropoda</taxon>
        <taxon>Hexapoda</taxon>
        <taxon>Insecta</taxon>
        <taxon>Pterygota</taxon>
        <taxon>Neoptera</taxon>
        <taxon>Endopterygota</taxon>
        <taxon>Hymenoptera</taxon>
        <taxon>Apocrita</taxon>
        <taxon>Aculeata</taxon>
        <taxon>Formicoidea</taxon>
        <taxon>Formicidae</taxon>
        <taxon>Myrmicinae</taxon>
        <taxon>Mycetomoellerius</taxon>
    </lineage>
</organism>
<dbReference type="GO" id="GO:0050909">
    <property type="term" value="P:sensory perception of taste"/>
    <property type="evidence" value="ECO:0007669"/>
    <property type="project" value="InterPro"/>
</dbReference>
<dbReference type="GO" id="GO:0008049">
    <property type="term" value="P:male courtship behavior"/>
    <property type="evidence" value="ECO:0007669"/>
    <property type="project" value="TreeGrafter"/>
</dbReference>
<evidence type="ECO:0000256" key="4">
    <source>
        <dbReference type="ARBA" id="ARBA00022989"/>
    </source>
</evidence>
<evidence type="ECO:0000256" key="3">
    <source>
        <dbReference type="ARBA" id="ARBA00022692"/>
    </source>
</evidence>
<feature type="non-terminal residue" evidence="9">
    <location>
        <position position="1"/>
    </location>
</feature>
<dbReference type="GO" id="GO:0005886">
    <property type="term" value="C:plasma membrane"/>
    <property type="evidence" value="ECO:0007669"/>
    <property type="project" value="UniProtKB-SubCell"/>
</dbReference>
<comment type="similarity">
    <text evidence="8">Belongs to the insect chemoreceptor superfamily. Gustatory receptor (GR) family.</text>
</comment>
<comment type="caution">
    <text evidence="8">Lacks conserved residue(s) required for the propagation of feature annotation.</text>
</comment>
<evidence type="ECO:0000256" key="2">
    <source>
        <dbReference type="ARBA" id="ARBA00022475"/>
    </source>
</evidence>
<dbReference type="GO" id="GO:0043025">
    <property type="term" value="C:neuronal cell body"/>
    <property type="evidence" value="ECO:0007669"/>
    <property type="project" value="TreeGrafter"/>
</dbReference>
<evidence type="ECO:0000256" key="1">
    <source>
        <dbReference type="ARBA" id="ARBA00004651"/>
    </source>
</evidence>
<evidence type="ECO:0000256" key="5">
    <source>
        <dbReference type="ARBA" id="ARBA00023136"/>
    </source>
</evidence>
<feature type="transmembrane region" description="Helical" evidence="8">
    <location>
        <begin position="84"/>
        <end position="105"/>
    </location>
</feature>
<dbReference type="AlphaFoldDB" id="A0A151X745"/>
<gene>
    <name evidence="9" type="ORF">ALC60_04806</name>
</gene>
<keyword evidence="10" id="KW-1185">Reference proteome</keyword>
<accession>A0A151X745</accession>
<dbReference type="GO" id="GO:0030425">
    <property type="term" value="C:dendrite"/>
    <property type="evidence" value="ECO:0007669"/>
    <property type="project" value="TreeGrafter"/>
</dbReference>
<name>A0A151X745_9HYME</name>
<comment type="function">
    <text evidence="8">Gustatory receptor which mediates acceptance or avoidance behavior, depending on its substrates.</text>
</comment>
<dbReference type="Proteomes" id="UP000075809">
    <property type="component" value="Unassembled WGS sequence"/>
</dbReference>
<proteinExistence type="inferred from homology"/>
<feature type="transmembrane region" description="Helical" evidence="8">
    <location>
        <begin position="292"/>
        <end position="310"/>
    </location>
</feature>
<protein>
    <recommendedName>
        <fullName evidence="8">Gustatory receptor</fullName>
    </recommendedName>
</protein>
<keyword evidence="7 8" id="KW-0807">Transducer</keyword>
<dbReference type="GO" id="GO:0007165">
    <property type="term" value="P:signal transduction"/>
    <property type="evidence" value="ECO:0007669"/>
    <property type="project" value="UniProtKB-KW"/>
</dbReference>
<keyword evidence="2 8" id="KW-1003">Cell membrane</keyword>
<evidence type="ECO:0000256" key="8">
    <source>
        <dbReference type="RuleBase" id="RU363108"/>
    </source>
</evidence>
<dbReference type="InterPro" id="IPR013604">
    <property type="entry name" value="7TM_chemorcpt"/>
</dbReference>
<evidence type="ECO:0000313" key="9">
    <source>
        <dbReference type="EMBL" id="KYQ56193.1"/>
    </source>
</evidence>
<sequence length="403" mass="47147">KSKMWKRWQLFHATDFQSLMYPNFVFCHILGLFPYKINGSTFETSRQRYILSTLLICVICIVDLICLHKIIFTKTINFRDVTRTLETTSFFTIGGFITFITYVLSRPRMRVLHAMLEISSYLPPESYKKLCKWIHIKDILGCFFLIMQSCVFSYRVRSYSIFSALSIYMNLVVYNMDMQYMNYVCILKTCFERINNNLIHMQKIMINDIKPCVPSLIHHMQRSQFLLIELRILKKQHLTVSNTVKMLNIIFSPQLLATLALTFTEITFELYKHMMQWQDGLSFILEDEIDDVFFLMSIGYELFKIILIVWTCETNKNQALEISTTVHDVLNRISDEQIKEELNLFSLQIMHCKNILSTKGLSMNATLLAAMTGSVTTYILILTQFMIMTHSCDGKAASNIQMT</sequence>
<keyword evidence="4 8" id="KW-1133">Transmembrane helix</keyword>
<keyword evidence="5 8" id="KW-0472">Membrane</keyword>